<dbReference type="RefSeq" id="XP_033535779.1">
    <property type="nucleotide sequence ID" value="XM_033678992.1"/>
</dbReference>
<protein>
    <recommendedName>
        <fullName evidence="10">ATP-dependent RNA helicase</fullName>
        <ecNumber evidence="10">3.6.4.13</ecNumber>
    </recommendedName>
</protein>
<keyword evidence="6 10" id="KW-0347">Helicase</keyword>
<evidence type="ECO:0000256" key="7">
    <source>
        <dbReference type="ARBA" id="ARBA00022840"/>
    </source>
</evidence>
<dbReference type="InterPro" id="IPR014001">
    <property type="entry name" value="Helicase_ATP-bd"/>
</dbReference>
<evidence type="ECO:0000256" key="8">
    <source>
        <dbReference type="ARBA" id="ARBA00022884"/>
    </source>
</evidence>
<dbReference type="GeneID" id="54419562"/>
<dbReference type="Gene3D" id="3.40.50.300">
    <property type="entry name" value="P-loop containing nucleotide triphosphate hydrolases"/>
    <property type="match status" value="2"/>
</dbReference>
<dbReference type="Pfam" id="PF00271">
    <property type="entry name" value="Helicase_C"/>
    <property type="match status" value="1"/>
</dbReference>
<accession>A0A6G1G7V9</accession>
<reference evidence="14 16" key="1">
    <citation type="submission" date="2020-01" db="EMBL/GenBank/DDBJ databases">
        <authorList>
            <consortium name="DOE Joint Genome Institute"/>
            <person name="Haridas S."/>
            <person name="Albert R."/>
            <person name="Binder M."/>
            <person name="Bloem J."/>
            <person name="Labutti K."/>
            <person name="Salamov A."/>
            <person name="Andreopoulos B."/>
            <person name="Baker S.E."/>
            <person name="Barry K."/>
            <person name="Bills G."/>
            <person name="Bluhm B.H."/>
            <person name="Cannon C."/>
            <person name="Castanera R."/>
            <person name="Culley D.E."/>
            <person name="Daum C."/>
            <person name="Ezra D."/>
            <person name="Gonzalez J.B."/>
            <person name="Henrissat B."/>
            <person name="Kuo A."/>
            <person name="Liang C."/>
            <person name="Lipzen A."/>
            <person name="Lutzoni F."/>
            <person name="Magnuson J."/>
            <person name="Mondo S."/>
            <person name="Nolan M."/>
            <person name="Ohm R."/>
            <person name="Pangilinan J."/>
            <person name="Park H.-J."/>
            <person name="Ramirez L."/>
            <person name="Alfaro M."/>
            <person name="Sun H."/>
            <person name="Tritt A."/>
            <person name="Yoshinaga Y."/>
            <person name="Zwiers L.-H."/>
            <person name="Turgeon B.G."/>
            <person name="Goodwin S.B."/>
            <person name="Spatafora J.W."/>
            <person name="Crous P.W."/>
            <person name="Grigoriev I.V."/>
        </authorList>
    </citation>
    <scope>NUCLEOTIDE SEQUENCE</scope>
    <source>
        <strain evidence="14 16">CBS 781.70</strain>
    </source>
</reference>
<evidence type="ECO:0000256" key="3">
    <source>
        <dbReference type="ARBA" id="ARBA00022552"/>
    </source>
</evidence>
<feature type="region of interest" description="Disordered" evidence="11">
    <location>
        <begin position="1"/>
        <end position="107"/>
    </location>
</feature>
<evidence type="ECO:0000256" key="5">
    <source>
        <dbReference type="ARBA" id="ARBA00022801"/>
    </source>
</evidence>
<evidence type="ECO:0000256" key="11">
    <source>
        <dbReference type="SAM" id="MobiDB-lite"/>
    </source>
</evidence>
<feature type="region of interest" description="Disordered" evidence="11">
    <location>
        <begin position="727"/>
        <end position="812"/>
    </location>
</feature>
<comment type="function">
    <text evidence="10">RNA helicase.</text>
</comment>
<dbReference type="InterPro" id="IPR001650">
    <property type="entry name" value="Helicase_C-like"/>
</dbReference>
<feature type="domain" description="Helicase C-terminal" evidence="13">
    <location>
        <begin position="422"/>
        <end position="632"/>
    </location>
</feature>
<comment type="catalytic activity">
    <reaction evidence="10">
        <text>ATP + H2O = ADP + phosphate + H(+)</text>
        <dbReference type="Rhea" id="RHEA:13065"/>
        <dbReference type="ChEBI" id="CHEBI:15377"/>
        <dbReference type="ChEBI" id="CHEBI:15378"/>
        <dbReference type="ChEBI" id="CHEBI:30616"/>
        <dbReference type="ChEBI" id="CHEBI:43474"/>
        <dbReference type="ChEBI" id="CHEBI:456216"/>
        <dbReference type="EC" id="3.6.4.13"/>
    </reaction>
</comment>
<feature type="compositionally biased region" description="Basic and acidic residues" evidence="11">
    <location>
        <begin position="748"/>
        <end position="778"/>
    </location>
</feature>
<feature type="domain" description="Helicase ATP-binding" evidence="12">
    <location>
        <begin position="185"/>
        <end position="390"/>
    </location>
</feature>
<dbReference type="GO" id="GO:0005524">
    <property type="term" value="F:ATP binding"/>
    <property type="evidence" value="ECO:0007669"/>
    <property type="project" value="UniProtKB-UniRule"/>
</dbReference>
<reference evidence="16" key="2">
    <citation type="submission" date="2020-04" db="EMBL/GenBank/DDBJ databases">
        <authorList>
            <consortium name="NCBI Genome Project"/>
        </authorList>
    </citation>
    <scope>NUCLEOTIDE SEQUENCE</scope>
    <source>
        <strain evidence="16">CBS 781.70</strain>
    </source>
</reference>
<evidence type="ECO:0000256" key="2">
    <source>
        <dbReference type="ARBA" id="ARBA00022517"/>
    </source>
</evidence>
<dbReference type="InterPro" id="IPR011545">
    <property type="entry name" value="DEAD/DEAH_box_helicase_dom"/>
</dbReference>
<reference evidence="16" key="3">
    <citation type="submission" date="2025-04" db="UniProtKB">
        <authorList>
            <consortium name="RefSeq"/>
        </authorList>
    </citation>
    <scope>IDENTIFICATION</scope>
    <source>
        <strain evidence="16">CBS 781.70</strain>
    </source>
</reference>
<comment type="subcellular location">
    <subcellularLocation>
        <location evidence="1">Nucleus</location>
        <location evidence="1">Nucleolus</location>
    </subcellularLocation>
</comment>
<evidence type="ECO:0000256" key="9">
    <source>
        <dbReference type="ARBA" id="ARBA00023242"/>
    </source>
</evidence>
<dbReference type="AlphaFoldDB" id="A0A6G1G7V9"/>
<dbReference type="GO" id="GO:0003724">
    <property type="term" value="F:RNA helicase activity"/>
    <property type="evidence" value="ECO:0007669"/>
    <property type="project" value="UniProtKB-EC"/>
</dbReference>
<comment type="similarity">
    <text evidence="10">Belongs to the DEAD box helicase family.</text>
</comment>
<dbReference type="GO" id="GO:0006364">
    <property type="term" value="P:rRNA processing"/>
    <property type="evidence" value="ECO:0007669"/>
    <property type="project" value="UniProtKB-KW"/>
</dbReference>
<dbReference type="OrthoDB" id="422663at2759"/>
<keyword evidence="7 10" id="KW-0067">ATP-binding</keyword>
<dbReference type="PROSITE" id="PS51192">
    <property type="entry name" value="HELICASE_ATP_BIND_1"/>
    <property type="match status" value="1"/>
</dbReference>
<dbReference type="GO" id="GO:0005730">
    <property type="term" value="C:nucleolus"/>
    <property type="evidence" value="ECO:0007669"/>
    <property type="project" value="UniProtKB-SubCell"/>
</dbReference>
<dbReference type="InterPro" id="IPR027417">
    <property type="entry name" value="P-loop_NTPase"/>
</dbReference>
<dbReference type="SMART" id="SM01178">
    <property type="entry name" value="DUF4217"/>
    <property type="match status" value="1"/>
</dbReference>
<evidence type="ECO:0000259" key="12">
    <source>
        <dbReference type="PROSITE" id="PS51192"/>
    </source>
</evidence>
<sequence>MADDGMLLNFEVGDGPLAPEAKLKGGNWKARMQARNAEKRRTFNRFTRAYGGDESAEGGLEKNGPADASQRPVKRQRVEEQGYGEPRYTKPSGGTGPHFQRPEKGAQGSKPFVASLFSYNPANAPPVPADNTCDIAPSNVEASNAPLDPEAYNFINLGVSPTIAGHLTKKMEFKAPTAVQKSAIPKLLEGDADAFIQAETGSGKTLAYLLPLVQKIMDLQETRGTGNLSPTKVSRDSGLFGIILAPTRELCKQIATVLETLLRCVIYIVPGTVFGGENKQKEKSRLRKGLNILVATPGRLIDHLQNTKSLDLSLVRWLVLDEGDRLMELGFEDDIKQLLGRLDENMSAGQFKASRFQNLPQKRTTILCSATMRMDVQRLGDMSLRDAIHVQADNSQPQIDGENSGSDGDKKAVETQFLANRQLNQSYLVTPPKLRLVSLVALIRRALTQRPPAKKIIVFISCADSVDFHFTTLTMPSLVGIPQTQPPSHSLPGSDTTSLPAALLAPSSTGSSTPETPIVFRLHSSLPQSLRQSTLTAFTRTTTPAILLTTDLSSRGLDLPIDLVVELDAAASLSEHLHRVGRTARAGREGKATVLLSPGLEEGYAEALKGCVHKDLDTGVGVPVRREEAEGILSRVFSVPDASGAGDNGPKKTKASKDDWRTRATDLQMYIERWIAADTKAHELAIRAFQSHVRAYSTHVASERKWFDVKDLHLGHAAKAFGVREAPGNMNMKGMRGKKNGKGAPPRTFDKDGGKARGKDVDREASEVDSGKRQRDDGGGDGMGQADVGEAKRKMRKTMNAMMAGASEFNLG</sequence>
<keyword evidence="5 10" id="KW-0378">Hydrolase</keyword>
<keyword evidence="9" id="KW-0539">Nucleus</keyword>
<dbReference type="CDD" id="cd17949">
    <property type="entry name" value="DEADc_DDX31"/>
    <property type="match status" value="1"/>
</dbReference>
<evidence type="ECO:0000256" key="10">
    <source>
        <dbReference type="RuleBase" id="RU365068"/>
    </source>
</evidence>
<keyword evidence="3" id="KW-0698">rRNA processing</keyword>
<dbReference type="GO" id="GO:0003723">
    <property type="term" value="F:RNA binding"/>
    <property type="evidence" value="ECO:0007669"/>
    <property type="project" value="UniProtKB-UniRule"/>
</dbReference>
<dbReference type="SMART" id="SM00490">
    <property type="entry name" value="HELICc"/>
    <property type="match status" value="1"/>
</dbReference>
<evidence type="ECO:0000259" key="13">
    <source>
        <dbReference type="PROSITE" id="PS51194"/>
    </source>
</evidence>
<comment type="domain">
    <text evidence="10">The Q motif is unique to and characteristic of the DEAD box family of RNA helicases and controls ATP binding and hydrolysis.</text>
</comment>
<feature type="region of interest" description="Disordered" evidence="11">
    <location>
        <begin position="640"/>
        <end position="659"/>
    </location>
</feature>
<evidence type="ECO:0000256" key="1">
    <source>
        <dbReference type="ARBA" id="ARBA00004604"/>
    </source>
</evidence>
<dbReference type="GO" id="GO:0016787">
    <property type="term" value="F:hydrolase activity"/>
    <property type="evidence" value="ECO:0007669"/>
    <property type="project" value="UniProtKB-KW"/>
</dbReference>
<dbReference type="SUPFAM" id="SSF52540">
    <property type="entry name" value="P-loop containing nucleoside triphosphate hydrolases"/>
    <property type="match status" value="2"/>
</dbReference>
<name>A0A6G1G7V9_9PEZI</name>
<evidence type="ECO:0000313" key="14">
    <source>
        <dbReference type="EMBL" id="KAF1814148.1"/>
    </source>
</evidence>
<keyword evidence="8 10" id="KW-0694">RNA-binding</keyword>
<organism evidence="14">
    <name type="scientific">Eremomyces bilateralis CBS 781.70</name>
    <dbReference type="NCBI Taxonomy" id="1392243"/>
    <lineage>
        <taxon>Eukaryota</taxon>
        <taxon>Fungi</taxon>
        <taxon>Dikarya</taxon>
        <taxon>Ascomycota</taxon>
        <taxon>Pezizomycotina</taxon>
        <taxon>Dothideomycetes</taxon>
        <taxon>Dothideomycetes incertae sedis</taxon>
        <taxon>Eremomycetales</taxon>
        <taxon>Eremomycetaceae</taxon>
        <taxon>Eremomyces</taxon>
    </lineage>
</organism>
<proteinExistence type="inferred from homology"/>
<evidence type="ECO:0000256" key="4">
    <source>
        <dbReference type="ARBA" id="ARBA00022741"/>
    </source>
</evidence>
<keyword evidence="15" id="KW-1185">Reference proteome</keyword>
<dbReference type="PROSITE" id="PS51194">
    <property type="entry name" value="HELICASE_CTER"/>
    <property type="match status" value="1"/>
</dbReference>
<dbReference type="InterPro" id="IPR025313">
    <property type="entry name" value="SPB4-like_CTE"/>
</dbReference>
<dbReference type="Pfam" id="PF00270">
    <property type="entry name" value="DEAD"/>
    <property type="match status" value="1"/>
</dbReference>
<keyword evidence="2" id="KW-0690">Ribosome biogenesis</keyword>
<evidence type="ECO:0000313" key="16">
    <source>
        <dbReference type="RefSeq" id="XP_033535779.1"/>
    </source>
</evidence>
<keyword evidence="4 10" id="KW-0547">Nucleotide-binding</keyword>
<dbReference type="EMBL" id="ML975153">
    <property type="protein sequence ID" value="KAF1814148.1"/>
    <property type="molecule type" value="Genomic_DNA"/>
</dbReference>
<evidence type="ECO:0000313" key="15">
    <source>
        <dbReference type="Proteomes" id="UP000504638"/>
    </source>
</evidence>
<dbReference type="CDD" id="cd18787">
    <property type="entry name" value="SF2_C_DEAD"/>
    <property type="match status" value="1"/>
</dbReference>
<dbReference type="PANTHER" id="PTHR24031">
    <property type="entry name" value="RNA HELICASE"/>
    <property type="match status" value="1"/>
</dbReference>
<evidence type="ECO:0000256" key="6">
    <source>
        <dbReference type="ARBA" id="ARBA00022806"/>
    </source>
</evidence>
<dbReference type="Pfam" id="PF13959">
    <property type="entry name" value="CTE_SPB4"/>
    <property type="match status" value="1"/>
</dbReference>
<gene>
    <name evidence="14 16" type="ORF">P152DRAFT_456376</name>
</gene>
<dbReference type="Proteomes" id="UP000504638">
    <property type="component" value="Unplaced"/>
</dbReference>
<dbReference type="EC" id="3.6.4.13" evidence="10"/>
<dbReference type="SMART" id="SM00487">
    <property type="entry name" value="DEXDc"/>
    <property type="match status" value="1"/>
</dbReference>